<dbReference type="PaxDb" id="3218-PP1S161_12V6.1"/>
<reference evidence="8 10" key="1">
    <citation type="journal article" date="2008" name="Science">
        <title>The Physcomitrella genome reveals evolutionary insights into the conquest of land by plants.</title>
        <authorList>
            <person name="Rensing S."/>
            <person name="Lang D."/>
            <person name="Zimmer A."/>
            <person name="Terry A."/>
            <person name="Salamov A."/>
            <person name="Shapiro H."/>
            <person name="Nishiyama T."/>
            <person name="Perroud P.-F."/>
            <person name="Lindquist E."/>
            <person name="Kamisugi Y."/>
            <person name="Tanahashi T."/>
            <person name="Sakakibara K."/>
            <person name="Fujita T."/>
            <person name="Oishi K."/>
            <person name="Shin-I T."/>
            <person name="Kuroki Y."/>
            <person name="Toyoda A."/>
            <person name="Suzuki Y."/>
            <person name="Hashimoto A."/>
            <person name="Yamaguchi K."/>
            <person name="Sugano A."/>
            <person name="Kohara Y."/>
            <person name="Fujiyama A."/>
            <person name="Anterola A."/>
            <person name="Aoki S."/>
            <person name="Ashton N."/>
            <person name="Barbazuk W.B."/>
            <person name="Barker E."/>
            <person name="Bennetzen J."/>
            <person name="Bezanilla M."/>
            <person name="Blankenship R."/>
            <person name="Cho S.H."/>
            <person name="Dutcher S."/>
            <person name="Estelle M."/>
            <person name="Fawcett J.A."/>
            <person name="Gundlach H."/>
            <person name="Hanada K."/>
            <person name="Heyl A."/>
            <person name="Hicks K.A."/>
            <person name="Hugh J."/>
            <person name="Lohr M."/>
            <person name="Mayer K."/>
            <person name="Melkozernov A."/>
            <person name="Murata T."/>
            <person name="Nelson D."/>
            <person name="Pils B."/>
            <person name="Prigge M."/>
            <person name="Reiss B."/>
            <person name="Renner T."/>
            <person name="Rombauts S."/>
            <person name="Rushton P."/>
            <person name="Sanderfoot A."/>
            <person name="Schween G."/>
            <person name="Shiu S.-H."/>
            <person name="Stueber K."/>
            <person name="Theodoulou F.L."/>
            <person name="Tu H."/>
            <person name="Van de Peer Y."/>
            <person name="Verrier P.J."/>
            <person name="Waters E."/>
            <person name="Wood A."/>
            <person name="Yang L."/>
            <person name="Cove D."/>
            <person name="Cuming A."/>
            <person name="Hasebe M."/>
            <person name="Lucas S."/>
            <person name="Mishler D.B."/>
            <person name="Reski R."/>
            <person name="Grigoriev I."/>
            <person name="Quatrano R.S."/>
            <person name="Boore J.L."/>
        </authorList>
    </citation>
    <scope>NUCLEOTIDE SEQUENCE [LARGE SCALE GENOMIC DNA]</scope>
    <source>
        <strain evidence="9 10">cv. Gransden 2004</strain>
    </source>
</reference>
<evidence type="ECO:0000256" key="2">
    <source>
        <dbReference type="ARBA" id="ARBA00012255"/>
    </source>
</evidence>
<dbReference type="OMA" id="IQCIIHY"/>
<dbReference type="Gramene" id="Pp3c3_12290V3.2">
    <property type="protein sequence ID" value="Pp3c3_12290V3.2"/>
    <property type="gene ID" value="Pp3c3_12290"/>
</dbReference>
<keyword evidence="10" id="KW-1185">Reference proteome</keyword>
<feature type="binding site" evidence="5">
    <location>
        <position position="269"/>
    </location>
    <ligand>
        <name>substrate</name>
    </ligand>
</feature>
<evidence type="ECO:0000313" key="9">
    <source>
        <dbReference type="EnsemblPlants" id="Pp3c3_12290V3.1"/>
    </source>
</evidence>
<dbReference type="Pfam" id="PF20811">
    <property type="entry name" value="PARG_cat_N"/>
    <property type="match status" value="1"/>
</dbReference>
<feature type="active site" evidence="4">
    <location>
        <position position="266"/>
    </location>
</feature>
<evidence type="ECO:0000259" key="7">
    <source>
        <dbReference type="Pfam" id="PF20811"/>
    </source>
</evidence>
<keyword evidence="3" id="KW-0378">Hydrolase</keyword>
<organism evidence="8">
    <name type="scientific">Physcomitrium patens</name>
    <name type="common">Spreading-leaved earth moss</name>
    <name type="synonym">Physcomitrella patens</name>
    <dbReference type="NCBI Taxonomy" id="3218"/>
    <lineage>
        <taxon>Eukaryota</taxon>
        <taxon>Viridiplantae</taxon>
        <taxon>Streptophyta</taxon>
        <taxon>Embryophyta</taxon>
        <taxon>Bryophyta</taxon>
        <taxon>Bryophytina</taxon>
        <taxon>Bryopsida</taxon>
        <taxon>Funariidae</taxon>
        <taxon>Funariales</taxon>
        <taxon>Funariaceae</taxon>
        <taxon>Physcomitrium</taxon>
    </lineage>
</organism>
<dbReference type="PANTHER" id="PTHR12837">
    <property type="entry name" value="POLY ADP-RIBOSE GLYCOHYDROLASE"/>
    <property type="match status" value="1"/>
</dbReference>
<evidence type="ECO:0000256" key="4">
    <source>
        <dbReference type="PIRSR" id="PIRSR607724-1"/>
    </source>
</evidence>
<dbReference type="EMBL" id="ABEU02000003">
    <property type="protein sequence ID" value="PNR57342.1"/>
    <property type="molecule type" value="Genomic_DNA"/>
</dbReference>
<dbReference type="EnsemblPlants" id="Pp3c3_12290V3.1">
    <property type="protein sequence ID" value="Pp3c3_12290V3.1"/>
    <property type="gene ID" value="Pp3c3_12290"/>
</dbReference>
<dbReference type="GO" id="GO:1990966">
    <property type="term" value="P:ATP generation from poly-ADP-D-ribose"/>
    <property type="evidence" value="ECO:0000318"/>
    <property type="project" value="GO_Central"/>
</dbReference>
<evidence type="ECO:0000259" key="6">
    <source>
        <dbReference type="Pfam" id="PF05028"/>
    </source>
</evidence>
<dbReference type="GO" id="GO:0005737">
    <property type="term" value="C:cytoplasm"/>
    <property type="evidence" value="ECO:0000318"/>
    <property type="project" value="GO_Central"/>
</dbReference>
<dbReference type="GeneID" id="112279697"/>
<feature type="domain" description="PARG helical" evidence="7">
    <location>
        <begin position="79"/>
        <end position="223"/>
    </location>
</feature>
<protein>
    <recommendedName>
        <fullName evidence="2">poly(ADP-ribose) glycohydrolase</fullName>
        <ecNumber evidence="2">3.2.1.143</ecNumber>
    </recommendedName>
</protein>
<dbReference type="EC" id="3.2.1.143" evidence="2"/>
<dbReference type="GO" id="GO:0005975">
    <property type="term" value="P:carbohydrate metabolic process"/>
    <property type="evidence" value="ECO:0007669"/>
    <property type="project" value="InterPro"/>
</dbReference>
<gene>
    <name evidence="9" type="primary">LOC112279697</name>
    <name evidence="8" type="ORF">PHYPA_004336</name>
</gene>
<dbReference type="PANTHER" id="PTHR12837:SF0">
    <property type="entry name" value="POLY(ADP-RIBOSE) GLYCOHYDROLASE"/>
    <property type="match status" value="1"/>
</dbReference>
<dbReference type="Gramene" id="Pp3c3_12290V3.1">
    <property type="protein sequence ID" value="Pp3c3_12290V3.1"/>
    <property type="gene ID" value="Pp3c3_12290"/>
</dbReference>
<comment type="similarity">
    <text evidence="1">Belongs to the poly(ADP-ribose) glycohydrolase family.</text>
</comment>
<dbReference type="InterPro" id="IPR048362">
    <property type="entry name" value="PARG_helical"/>
</dbReference>
<dbReference type="OrthoDB" id="1937899at2759"/>
<reference evidence="8 10" key="2">
    <citation type="journal article" date="2018" name="Plant J.">
        <title>The Physcomitrella patens chromosome-scale assembly reveals moss genome structure and evolution.</title>
        <authorList>
            <person name="Lang D."/>
            <person name="Ullrich K.K."/>
            <person name="Murat F."/>
            <person name="Fuchs J."/>
            <person name="Jenkins J."/>
            <person name="Haas F.B."/>
            <person name="Piednoel M."/>
            <person name="Gundlach H."/>
            <person name="Van Bel M."/>
            <person name="Meyberg R."/>
            <person name="Vives C."/>
            <person name="Morata J."/>
            <person name="Symeonidi A."/>
            <person name="Hiss M."/>
            <person name="Muchero W."/>
            <person name="Kamisugi Y."/>
            <person name="Saleh O."/>
            <person name="Blanc G."/>
            <person name="Decker E.L."/>
            <person name="van Gessel N."/>
            <person name="Grimwood J."/>
            <person name="Hayes R.D."/>
            <person name="Graham S.W."/>
            <person name="Gunter L.E."/>
            <person name="McDaniel S.F."/>
            <person name="Hoernstein S.N.W."/>
            <person name="Larsson A."/>
            <person name="Li F.W."/>
            <person name="Perroud P.F."/>
            <person name="Phillips J."/>
            <person name="Ranjan P."/>
            <person name="Rokshar D.S."/>
            <person name="Rothfels C.J."/>
            <person name="Schneider L."/>
            <person name="Shu S."/>
            <person name="Stevenson D.W."/>
            <person name="Thummler F."/>
            <person name="Tillich M."/>
            <person name="Villarreal Aguilar J.C."/>
            <person name="Widiez T."/>
            <person name="Wong G.K."/>
            <person name="Wymore A."/>
            <person name="Zhang Y."/>
            <person name="Zimmer A.D."/>
            <person name="Quatrano R.S."/>
            <person name="Mayer K.F.X."/>
            <person name="Goodstein D."/>
            <person name="Casacuberta J.M."/>
            <person name="Vandepoele K."/>
            <person name="Reski R."/>
            <person name="Cuming A.C."/>
            <person name="Tuskan G.A."/>
            <person name="Maumus F."/>
            <person name="Salse J."/>
            <person name="Schmutz J."/>
            <person name="Rensing S.A."/>
        </authorList>
    </citation>
    <scope>NUCLEOTIDE SEQUENCE [LARGE SCALE GENOMIC DNA]</scope>
    <source>
        <strain evidence="9 10">cv. Gransden 2004</strain>
    </source>
</reference>
<sequence length="495" mass="56104">MVLWEEFLPVKWKESESTYEWSNGLRRALGRLSEGPAVSDVRSGDTFANFLLQVANPDTNRDGAADGVAHYFNERVEFAQSSIFFEKTLPGMVQLVLRLPELLLEQIEQSKKLAENFSEELADSREFESAGVSLPLPLQILHPQHPGIIFITQELAASILSCAFLCLFPVSKRDEYRLPGINMDTVFGGIRGRPSQVHKLHCLVNYFNRVCKSMPQGMISYERKYLANYKALEPAFWIDNHKSLCSFETLDQGMIEDVGCEYAQVDFANKFLGGGVLRMGCVQEEIRFTLSPELIVGMLFLPVMTDNETIEITGSERFSNYAGYAGKFHFAGDFVDSTPQDAWGRRYTKIIAMDAKPRPGESQFQENVMLREMCKAYCGFLLTEKADSNVLQSSCERTIYRGIATGNWGCGAFGGNLPIKSMLQWIAASEAGWPTVKYYTFRDQRAERLREAVRCIVEKNYDISQLWGLLLKYGELRLSKKVECDFFTWLLGTTL</sequence>
<feature type="binding site" evidence="5">
    <location>
        <position position="324"/>
    </location>
    <ligand>
        <name>substrate</name>
    </ligand>
</feature>
<feature type="active site" evidence="4">
    <location>
        <position position="285"/>
    </location>
</feature>
<dbReference type="InterPro" id="IPR046372">
    <property type="entry name" value="PARG_cat_C"/>
</dbReference>
<evidence type="ECO:0000256" key="5">
    <source>
        <dbReference type="PIRSR" id="PIRSR607724-2"/>
    </source>
</evidence>
<dbReference type="Proteomes" id="UP000006727">
    <property type="component" value="Chromosome 3"/>
</dbReference>
<evidence type="ECO:0000313" key="8">
    <source>
        <dbReference type="EMBL" id="PNR57342.1"/>
    </source>
</evidence>
<accession>A0A2K1KU82</accession>
<evidence type="ECO:0000313" key="10">
    <source>
        <dbReference type="Proteomes" id="UP000006727"/>
    </source>
</evidence>
<dbReference type="GO" id="GO:0004649">
    <property type="term" value="F:poly(ADP-ribose) glycohydrolase activity"/>
    <property type="evidence" value="ECO:0000318"/>
    <property type="project" value="GO_Central"/>
</dbReference>
<evidence type="ECO:0000256" key="3">
    <source>
        <dbReference type="ARBA" id="ARBA00022801"/>
    </source>
</evidence>
<dbReference type="AlphaFoldDB" id="A0A2K1KU82"/>
<dbReference type="STRING" id="3218.A0A2K1KU82"/>
<feature type="active site" evidence="4">
    <location>
        <position position="284"/>
    </location>
</feature>
<feature type="binding site" evidence="5">
    <location>
        <position position="283"/>
    </location>
    <ligand>
        <name>substrate</name>
    </ligand>
</feature>
<dbReference type="RefSeq" id="XP_024370143.1">
    <property type="nucleotide sequence ID" value="XM_024514375.2"/>
</dbReference>
<proteinExistence type="inferred from homology"/>
<dbReference type="GO" id="GO:0006282">
    <property type="term" value="P:regulation of DNA repair"/>
    <property type="evidence" value="ECO:0000318"/>
    <property type="project" value="GO_Central"/>
</dbReference>
<dbReference type="GO" id="GO:0009225">
    <property type="term" value="P:nucleotide-sugar metabolic process"/>
    <property type="evidence" value="ECO:0000318"/>
    <property type="project" value="GO_Central"/>
</dbReference>
<evidence type="ECO:0000256" key="1">
    <source>
        <dbReference type="ARBA" id="ARBA00009545"/>
    </source>
</evidence>
<dbReference type="EnsemblPlants" id="Pp3c3_12290V3.2">
    <property type="protein sequence ID" value="Pp3c3_12290V3.2"/>
    <property type="gene ID" value="Pp3c3_12290"/>
</dbReference>
<dbReference type="InterPro" id="IPR007724">
    <property type="entry name" value="Poly_GlycHdrlase"/>
</dbReference>
<dbReference type="GO" id="GO:0005634">
    <property type="term" value="C:nucleus"/>
    <property type="evidence" value="ECO:0000318"/>
    <property type="project" value="GO_Central"/>
</dbReference>
<feature type="domain" description="PARG catalytic Macro" evidence="6">
    <location>
        <begin position="237"/>
        <end position="446"/>
    </location>
</feature>
<dbReference type="Pfam" id="PF05028">
    <property type="entry name" value="PARG_cat_C"/>
    <property type="match status" value="1"/>
</dbReference>
<name>A0A2K1KU82_PHYPA</name>
<reference evidence="9" key="3">
    <citation type="submission" date="2020-12" db="UniProtKB">
        <authorList>
            <consortium name="EnsemblPlants"/>
        </authorList>
    </citation>
    <scope>IDENTIFICATION</scope>
</reference>